<dbReference type="PRINTS" id="PR00507">
    <property type="entry name" value="N12N6MTFRASE"/>
</dbReference>
<dbReference type="AlphaFoldDB" id="A0A511YUX4"/>
<organism evidence="8 9">
    <name type="scientific">Actinotalea fermentans</name>
    <dbReference type="NCBI Taxonomy" id="43671"/>
    <lineage>
        <taxon>Bacteria</taxon>
        <taxon>Bacillati</taxon>
        <taxon>Actinomycetota</taxon>
        <taxon>Actinomycetes</taxon>
        <taxon>Micrococcales</taxon>
        <taxon>Cellulomonadaceae</taxon>
        <taxon>Actinotalea</taxon>
    </lineage>
</organism>
<keyword evidence="3" id="KW-0489">Methyltransferase</keyword>
<comment type="catalytic activity">
    <reaction evidence="6">
        <text>a 2'-deoxyadenosine in DNA + S-adenosyl-L-methionine = an N(6)-methyl-2'-deoxyadenosine in DNA + S-adenosyl-L-homocysteine + H(+)</text>
        <dbReference type="Rhea" id="RHEA:15197"/>
        <dbReference type="Rhea" id="RHEA-COMP:12418"/>
        <dbReference type="Rhea" id="RHEA-COMP:12419"/>
        <dbReference type="ChEBI" id="CHEBI:15378"/>
        <dbReference type="ChEBI" id="CHEBI:57856"/>
        <dbReference type="ChEBI" id="CHEBI:59789"/>
        <dbReference type="ChEBI" id="CHEBI:90615"/>
        <dbReference type="ChEBI" id="CHEBI:90616"/>
        <dbReference type="EC" id="2.1.1.72"/>
    </reaction>
</comment>
<keyword evidence="5" id="KW-0949">S-adenosyl-L-methionine</keyword>
<dbReference type="EC" id="2.1.1.72" evidence="2"/>
<dbReference type="InterPro" id="IPR011639">
    <property type="entry name" value="MethylTrfase_TaqI-like_dom"/>
</dbReference>
<dbReference type="PANTHER" id="PTHR33841">
    <property type="entry name" value="DNA METHYLTRANSFERASE YEEA-RELATED"/>
    <property type="match status" value="1"/>
</dbReference>
<dbReference type="InterPro" id="IPR002052">
    <property type="entry name" value="DNA_methylase_N6_adenine_CS"/>
</dbReference>
<dbReference type="Gene3D" id="3.90.1570.30">
    <property type="match status" value="1"/>
</dbReference>
<keyword evidence="8" id="KW-0540">Nuclease</keyword>
<keyword evidence="8" id="KW-0255">Endonuclease</keyword>
<dbReference type="InterPro" id="IPR050953">
    <property type="entry name" value="N4_N6_ade-DNA_methylase"/>
</dbReference>
<comment type="similarity">
    <text evidence="1">Belongs to the N(4)/N(6)-methyltransferase family.</text>
</comment>
<evidence type="ECO:0000256" key="4">
    <source>
        <dbReference type="ARBA" id="ARBA00022679"/>
    </source>
</evidence>
<name>A0A511YUX4_9CELL</name>
<dbReference type="Gene3D" id="3.40.50.150">
    <property type="entry name" value="Vaccinia Virus protein VP39"/>
    <property type="match status" value="1"/>
</dbReference>
<dbReference type="GO" id="GO:0003676">
    <property type="term" value="F:nucleic acid binding"/>
    <property type="evidence" value="ECO:0007669"/>
    <property type="project" value="InterPro"/>
</dbReference>
<dbReference type="EMBL" id="BJYK01000001">
    <property type="protein sequence ID" value="GEN78990.1"/>
    <property type="molecule type" value="Genomic_DNA"/>
</dbReference>
<evidence type="ECO:0000313" key="8">
    <source>
        <dbReference type="EMBL" id="GEN78990.1"/>
    </source>
</evidence>
<gene>
    <name evidence="8" type="ORF">AFE02nite_07240</name>
</gene>
<protein>
    <recommendedName>
        <fullName evidence="2">site-specific DNA-methyltransferase (adenine-specific)</fullName>
        <ecNumber evidence="2">2.1.1.72</ecNumber>
    </recommendedName>
</protein>
<evidence type="ECO:0000256" key="2">
    <source>
        <dbReference type="ARBA" id="ARBA00011900"/>
    </source>
</evidence>
<dbReference type="GO" id="GO:0032259">
    <property type="term" value="P:methylation"/>
    <property type="evidence" value="ECO:0007669"/>
    <property type="project" value="UniProtKB-KW"/>
</dbReference>
<comment type="caution">
    <text evidence="8">The sequence shown here is derived from an EMBL/GenBank/DDBJ whole genome shotgun (WGS) entry which is preliminary data.</text>
</comment>
<evidence type="ECO:0000256" key="3">
    <source>
        <dbReference type="ARBA" id="ARBA00022603"/>
    </source>
</evidence>
<dbReference type="InterPro" id="IPR029063">
    <property type="entry name" value="SAM-dependent_MTases_sf"/>
</dbReference>
<dbReference type="OrthoDB" id="4280289at2"/>
<dbReference type="Pfam" id="PF07669">
    <property type="entry name" value="Eco57I"/>
    <property type="match status" value="1"/>
</dbReference>
<dbReference type="GO" id="GO:0009007">
    <property type="term" value="F:site-specific DNA-methyltransferase (adenine-specific) activity"/>
    <property type="evidence" value="ECO:0007669"/>
    <property type="project" value="UniProtKB-EC"/>
</dbReference>
<evidence type="ECO:0000256" key="5">
    <source>
        <dbReference type="ARBA" id="ARBA00022691"/>
    </source>
</evidence>
<reference evidence="8 9" key="1">
    <citation type="submission" date="2019-07" db="EMBL/GenBank/DDBJ databases">
        <title>Whole genome shotgun sequence of Actinotalea fermentans NBRC 105374.</title>
        <authorList>
            <person name="Hosoyama A."/>
            <person name="Uohara A."/>
            <person name="Ohji S."/>
            <person name="Ichikawa N."/>
        </authorList>
    </citation>
    <scope>NUCLEOTIDE SEQUENCE [LARGE SCALE GENOMIC DNA]</scope>
    <source>
        <strain evidence="8 9">NBRC 105374</strain>
    </source>
</reference>
<dbReference type="GO" id="GO:0004519">
    <property type="term" value="F:endonuclease activity"/>
    <property type="evidence" value="ECO:0007669"/>
    <property type="project" value="UniProtKB-KW"/>
</dbReference>
<proteinExistence type="inferred from homology"/>
<dbReference type="PROSITE" id="PS00092">
    <property type="entry name" value="N6_MTASE"/>
    <property type="match status" value="1"/>
</dbReference>
<keyword evidence="4" id="KW-0808">Transferase</keyword>
<evidence type="ECO:0000256" key="6">
    <source>
        <dbReference type="ARBA" id="ARBA00047942"/>
    </source>
</evidence>
<dbReference type="RefSeq" id="WP_034243031.1">
    <property type="nucleotide sequence ID" value="NZ_BJYK01000001.1"/>
</dbReference>
<keyword evidence="8" id="KW-0378">Hydrolase</keyword>
<evidence type="ECO:0000259" key="7">
    <source>
        <dbReference type="Pfam" id="PF07669"/>
    </source>
</evidence>
<evidence type="ECO:0000313" key="9">
    <source>
        <dbReference type="Proteomes" id="UP000321484"/>
    </source>
</evidence>
<sequence length="1002" mass="110232">MAFHPLSKDEARDRVAQLVGQYKAQAVDWESAGSAYTETEVRIQFVDKLLAALGWDVSNEAGRPQVLTDVVMERTGADEDGESWGRPDYRLRSAGQDRLPVEAKRPSVRLSSDPGPALQARRYGWSMNRPAAVLTNFAETVIFDTTITPAEGDGADVAVIPGCRFTVDDYVDRFDELWRRLSNEVVTSDEFYAVYEYTEPPRGESPFDRRFLDEFRKWRKVLASDIAARNPSLGAAEVGRRTQRVLNALLFLRVCEDRNIGQYRDLLSSANARAIGEAFRQADRVFNAGMFTALEDIAVGDDALLAVVGEMYWPRTQFAFGVLGPDVLAGVYEQYLAERVAVDADRTARLEPKPELTHAGGVVPTPDYIVDRLNREALAPFLSSGVPATLTILDLSHGSGPFLLDAFRKLIAAAEQAGAVVDLPGRAALATAHLFGVDIDATAVEVTRLSLLLAVLGDSVVDPTTTRQVLPDLSHNIVVGNSVVRGDFDDLLPGAARDVERRAAVAPTDLREQFGIRYPRHGFDAIVGNPPYVRIQTLTQFMPDQLAYFQHPEARYTAGESNNLDLSLVFMERALELLAPSGRMAYVAPHRFTNRLSATGLRRKLGRRLERLVHFGVEQVFPGRTTYTALVIAGPATAEPATIEMVTNLPAWRGGQSGRLVNLSRADLSSAPWPLPTPGQRAAFEQMEAAAIGHLGDQDWVEVFVGVQTSADDIFLLTARPFSAGAETVEVIDKHGRLWPIERDILRPAILDQRIAMFDGQPEANRWAIFPYTVAQLESSAVRTRARILSRQAMEADYPLALRYLEAHRVELEARSVTPDPGESFWAYGRSQSLAKLDEPKLIVRVLSLTPRYAEDTEGLLVTGGGDGGPYYLLRPRAGCPYSIKTIQALLSHPVVDTFVTVNGRQYRGAYAVHRKQFLIGVPVPELSDDDRAYIDERVDELQKSAVRLRSETDSAIVTSLKARALALQAQVQAVISRAYGLTPEMVAAVSDEGPTEAAPTA</sequence>
<dbReference type="PANTHER" id="PTHR33841:SF5">
    <property type="entry name" value="DNA METHYLASE (MODIFICATION METHYLASE) (METHYLTRANSFERASE)-RELATED"/>
    <property type="match status" value="1"/>
</dbReference>
<dbReference type="SUPFAM" id="SSF53335">
    <property type="entry name" value="S-adenosyl-L-methionine-dependent methyltransferases"/>
    <property type="match status" value="1"/>
</dbReference>
<dbReference type="Proteomes" id="UP000321484">
    <property type="component" value="Unassembled WGS sequence"/>
</dbReference>
<dbReference type="GO" id="GO:0006304">
    <property type="term" value="P:DNA modification"/>
    <property type="evidence" value="ECO:0007669"/>
    <property type="project" value="InterPro"/>
</dbReference>
<accession>A0A511YUX4</accession>
<evidence type="ECO:0000256" key="1">
    <source>
        <dbReference type="ARBA" id="ARBA00006594"/>
    </source>
</evidence>
<feature type="domain" description="Type II methyltransferase M.TaqI-like" evidence="7">
    <location>
        <begin position="433"/>
        <end position="621"/>
    </location>
</feature>
<keyword evidence="9" id="KW-1185">Reference proteome</keyword>